<keyword evidence="2" id="KW-1185">Reference proteome</keyword>
<sequence length="166" mass="18426">MTNETLPDSWFNISAETKLENRIVSHHSVDVSEGNSLAVAAGKAVVIGSFRLYDEHQKTDCNFALENVPIKSNAPKYDVGIETHLQEFEARCNLTSNVSGHPDYALYKVLLDPTLSQEGSGIYNEYDVVRFSPTISTKFNNECYLATITLDNRCSILSQSCVGVDR</sequence>
<reference evidence="2" key="1">
    <citation type="submission" date="2003-08" db="EMBL/GenBank/DDBJ databases">
        <authorList>
            <person name="Birren B."/>
            <person name="Nusbaum C."/>
            <person name="Abebe A."/>
            <person name="Abouelleil A."/>
            <person name="Adekoya E."/>
            <person name="Ait-zahra M."/>
            <person name="Allen N."/>
            <person name="Allen T."/>
            <person name="An P."/>
            <person name="Anderson M."/>
            <person name="Anderson S."/>
            <person name="Arachchi H."/>
            <person name="Armbruster J."/>
            <person name="Bachantsang P."/>
            <person name="Baldwin J."/>
            <person name="Barry A."/>
            <person name="Bayul T."/>
            <person name="Blitshsteyn B."/>
            <person name="Bloom T."/>
            <person name="Blye J."/>
            <person name="Boguslavskiy L."/>
            <person name="Borowsky M."/>
            <person name="Boukhgalter B."/>
            <person name="Brunache A."/>
            <person name="Butler J."/>
            <person name="Calixte N."/>
            <person name="Calvo S."/>
            <person name="Camarata J."/>
            <person name="Campo K."/>
            <person name="Chang J."/>
            <person name="Cheshatsang Y."/>
            <person name="Citroen M."/>
            <person name="Collymore A."/>
            <person name="Considine T."/>
            <person name="Cook A."/>
            <person name="Cooke P."/>
            <person name="Corum B."/>
            <person name="Cuomo C."/>
            <person name="David R."/>
            <person name="Dawoe T."/>
            <person name="Degray S."/>
            <person name="Dodge S."/>
            <person name="Dooley K."/>
            <person name="Dorje P."/>
            <person name="Dorjee K."/>
            <person name="Dorris L."/>
            <person name="Duffey N."/>
            <person name="Dupes A."/>
            <person name="Elkins T."/>
            <person name="Engels R."/>
            <person name="Erickson J."/>
            <person name="Farina A."/>
            <person name="Faro S."/>
            <person name="Ferreira P."/>
            <person name="Fischer H."/>
            <person name="Fitzgerald M."/>
            <person name="Foley K."/>
            <person name="Gage D."/>
            <person name="Galagan J."/>
            <person name="Gearin G."/>
            <person name="Gnerre S."/>
            <person name="Gnirke A."/>
            <person name="Goyette A."/>
            <person name="Graham J."/>
            <person name="Grandbois E."/>
            <person name="Gyaltsen K."/>
            <person name="Hafez N."/>
            <person name="Hagopian D."/>
            <person name="Hagos B."/>
            <person name="Hall J."/>
            <person name="Hatcher B."/>
            <person name="Heller A."/>
            <person name="Higgins H."/>
            <person name="Honan T."/>
            <person name="Horn A."/>
            <person name="Houde N."/>
            <person name="Hughes L."/>
            <person name="Hulme W."/>
            <person name="Husby E."/>
            <person name="Iliev I."/>
            <person name="Jaffe D."/>
            <person name="Jones C."/>
            <person name="Kamal M."/>
            <person name="Kamat A."/>
            <person name="Kamvysselis M."/>
            <person name="Karlsson E."/>
            <person name="Kells C."/>
            <person name="Kieu A."/>
            <person name="Kisner P."/>
            <person name="Kodira C."/>
            <person name="Kulbokas E."/>
            <person name="Labutti K."/>
            <person name="Lama D."/>
            <person name="Landers T."/>
            <person name="Leger J."/>
            <person name="Levine S."/>
            <person name="Lewis D."/>
            <person name="Lewis T."/>
            <person name="Lindblad-toh K."/>
            <person name="Liu X."/>
            <person name="Lokyitsang T."/>
            <person name="Lokyitsang Y."/>
            <person name="Lucien O."/>
            <person name="Lui A."/>
            <person name="Ma L.J."/>
            <person name="Mabbitt R."/>
            <person name="Macdonald J."/>
            <person name="Maclean C."/>
            <person name="Major J."/>
            <person name="Manning J."/>
            <person name="Marabella R."/>
            <person name="Maru K."/>
            <person name="Matthews C."/>
            <person name="Mauceli E."/>
            <person name="Mccarthy M."/>
            <person name="Mcdonough S."/>
            <person name="Mcghee T."/>
            <person name="Meldrim J."/>
            <person name="Meneus L."/>
            <person name="Mesirov J."/>
            <person name="Mihalev A."/>
            <person name="Mihova T."/>
            <person name="Mikkelsen T."/>
            <person name="Mlenga V."/>
            <person name="Moru K."/>
            <person name="Mozes J."/>
            <person name="Mulrain L."/>
            <person name="Munson G."/>
            <person name="Naylor J."/>
            <person name="Newes C."/>
            <person name="Nguyen C."/>
            <person name="Nguyen N."/>
            <person name="Nguyen T."/>
            <person name="Nicol R."/>
            <person name="Nielsen C."/>
            <person name="Nizzari M."/>
            <person name="Norbu C."/>
            <person name="Norbu N."/>
            <person name="O'donnell P."/>
            <person name="Okoawo O."/>
            <person name="O'leary S."/>
            <person name="Omotosho B."/>
            <person name="O'neill K."/>
            <person name="Osman S."/>
            <person name="Parker S."/>
            <person name="Perrin D."/>
            <person name="Phunkhang P."/>
            <person name="Piqani B."/>
            <person name="Purcell S."/>
            <person name="Rachupka T."/>
            <person name="Ramasamy U."/>
            <person name="Rameau R."/>
            <person name="Ray V."/>
            <person name="Raymond C."/>
            <person name="Retta R."/>
            <person name="Richardson S."/>
            <person name="Rise C."/>
            <person name="Rodriguez J."/>
            <person name="Rogers J."/>
            <person name="Rogov P."/>
            <person name="Rutman M."/>
            <person name="Schupbach R."/>
            <person name="Seaman C."/>
            <person name="Settipalli S."/>
            <person name="Sharpe T."/>
            <person name="Sheridan J."/>
            <person name="Sherpa N."/>
            <person name="Shi J."/>
            <person name="Smirnov S."/>
            <person name="Smith C."/>
            <person name="Sougnez C."/>
            <person name="Spencer B."/>
            <person name="Stalker J."/>
            <person name="Stange-thomann N."/>
            <person name="Stavropoulos S."/>
            <person name="Stetson K."/>
            <person name="Stone C."/>
            <person name="Stone S."/>
            <person name="Stubbs M."/>
            <person name="Talamas J."/>
            <person name="Tchuinga P."/>
            <person name="Tenzing P."/>
            <person name="Tesfaye S."/>
            <person name="Theodore J."/>
            <person name="Thoulutsang Y."/>
            <person name="Topham K."/>
            <person name="Towey S."/>
            <person name="Tsamla T."/>
            <person name="Tsomo N."/>
            <person name="Vallee D."/>
            <person name="Vassiliev H."/>
            <person name="Venkataraman V."/>
            <person name="Vinson J."/>
            <person name="Vo A."/>
            <person name="Wade C."/>
            <person name="Wang S."/>
            <person name="Wangchuk T."/>
            <person name="Wangdi T."/>
            <person name="Whittaker C."/>
            <person name="Wilkinson J."/>
            <person name="Wu Y."/>
            <person name="Wyman D."/>
            <person name="Yadav S."/>
            <person name="Yang S."/>
            <person name="Yang X."/>
            <person name="Yeager S."/>
            <person name="Yee E."/>
            <person name="Young G."/>
            <person name="Zainoun J."/>
            <person name="Zembeck L."/>
            <person name="Zimmer A."/>
            <person name="Zody M."/>
            <person name="Lander E."/>
        </authorList>
    </citation>
    <scope>NUCLEOTIDE SEQUENCE [LARGE SCALE GENOMIC DNA]</scope>
</reference>
<reference evidence="1" key="2">
    <citation type="submission" date="2025-08" db="UniProtKB">
        <authorList>
            <consortium name="Ensembl"/>
        </authorList>
    </citation>
    <scope>IDENTIFICATION</scope>
</reference>
<proteinExistence type="predicted"/>
<dbReference type="Ensembl" id="ENSCSAVT00000017468.1">
    <property type="protein sequence ID" value="ENSCSAVP00000017279.1"/>
    <property type="gene ID" value="ENSCSAVG00000010175.1"/>
</dbReference>
<dbReference type="AlphaFoldDB" id="H2ZI63"/>
<dbReference type="InParanoid" id="H2ZI63"/>
<dbReference type="HOGENOM" id="CLU_1606386_0_0_1"/>
<reference evidence="1" key="3">
    <citation type="submission" date="2025-09" db="UniProtKB">
        <authorList>
            <consortium name="Ensembl"/>
        </authorList>
    </citation>
    <scope>IDENTIFICATION</scope>
</reference>
<evidence type="ECO:0000313" key="2">
    <source>
        <dbReference type="Proteomes" id="UP000007875"/>
    </source>
</evidence>
<protein>
    <submittedName>
        <fullName evidence="1">Uncharacterized protein</fullName>
    </submittedName>
</protein>
<accession>H2ZI63</accession>
<evidence type="ECO:0000313" key="1">
    <source>
        <dbReference type="Ensembl" id="ENSCSAVP00000017279.1"/>
    </source>
</evidence>
<name>H2ZI63_CIOSA</name>
<organism evidence="1 2">
    <name type="scientific">Ciona savignyi</name>
    <name type="common">Pacific transparent sea squirt</name>
    <dbReference type="NCBI Taxonomy" id="51511"/>
    <lineage>
        <taxon>Eukaryota</taxon>
        <taxon>Metazoa</taxon>
        <taxon>Chordata</taxon>
        <taxon>Tunicata</taxon>
        <taxon>Ascidiacea</taxon>
        <taxon>Phlebobranchia</taxon>
        <taxon>Cionidae</taxon>
        <taxon>Ciona</taxon>
    </lineage>
</organism>
<dbReference type="Proteomes" id="UP000007875">
    <property type="component" value="Unassembled WGS sequence"/>
</dbReference>